<organism evidence="2">
    <name type="scientific">Ditylum brightwellii</name>
    <dbReference type="NCBI Taxonomy" id="49249"/>
    <lineage>
        <taxon>Eukaryota</taxon>
        <taxon>Sar</taxon>
        <taxon>Stramenopiles</taxon>
        <taxon>Ochrophyta</taxon>
        <taxon>Bacillariophyta</taxon>
        <taxon>Mediophyceae</taxon>
        <taxon>Lithodesmiophycidae</taxon>
        <taxon>Lithodesmiales</taxon>
        <taxon>Lithodesmiaceae</taxon>
        <taxon>Ditylum</taxon>
    </lineage>
</organism>
<dbReference type="AlphaFoldDB" id="A0A7S4QCZ1"/>
<dbReference type="PANTHER" id="PTHR23084:SF263">
    <property type="entry name" value="MORN REPEAT-CONTAINING PROTEIN 1"/>
    <property type="match status" value="1"/>
</dbReference>
<proteinExistence type="predicted"/>
<dbReference type="SUPFAM" id="SSF82185">
    <property type="entry name" value="Histone H3 K4-specific methyltransferase SET7/9 N-terminal domain"/>
    <property type="match status" value="2"/>
</dbReference>
<keyword evidence="1" id="KW-0677">Repeat</keyword>
<dbReference type="InterPro" id="IPR003409">
    <property type="entry name" value="MORN"/>
</dbReference>
<sequence>MRRFHSDEAGVYEGDLVNSFRHGKGALTWPNGDTYKGDFQMGMRTGYGESIGKHGNTVYWGEFRNSERNGSGVENRQRNSSTYRYEGDWKDDTFHGIGHFKNSWSQYVGEFCNGYKEGFGFMLHRSGETYEGEWIYGKYSGWGKYIYVDESTYEGKWENGLKHGVGIMTSSDYQYDGHWHDGKRHGEGIHRNMWTGETRLGLWNDDTFIKWTELTSIFGTTSSYTHGLRPDYFDCKREKMPMIEKLKELSEYQASFRWRHRQSSTSDISSAPFKVKKSMHELKLI</sequence>
<dbReference type="SMART" id="SM00698">
    <property type="entry name" value="MORN"/>
    <property type="match status" value="8"/>
</dbReference>
<dbReference type="Pfam" id="PF02493">
    <property type="entry name" value="MORN"/>
    <property type="match status" value="8"/>
</dbReference>
<dbReference type="Gene3D" id="2.20.110.10">
    <property type="entry name" value="Histone H3 K4-specific methyltransferase SET7/9 N-terminal domain"/>
    <property type="match status" value="3"/>
</dbReference>
<dbReference type="PANTHER" id="PTHR23084">
    <property type="entry name" value="PHOSPHATIDYLINOSITOL-4-PHOSPHATE 5-KINASE RELATED"/>
    <property type="match status" value="1"/>
</dbReference>
<name>A0A7S4QCZ1_9STRA</name>
<gene>
    <name evidence="2" type="ORF">DBRI00130_LOCUS27</name>
</gene>
<reference evidence="2" key="1">
    <citation type="submission" date="2021-01" db="EMBL/GenBank/DDBJ databases">
        <authorList>
            <person name="Corre E."/>
            <person name="Pelletier E."/>
            <person name="Niang G."/>
            <person name="Scheremetjew M."/>
            <person name="Finn R."/>
            <person name="Kale V."/>
            <person name="Holt S."/>
            <person name="Cochrane G."/>
            <person name="Meng A."/>
            <person name="Brown T."/>
            <person name="Cohen L."/>
        </authorList>
    </citation>
    <scope>NUCLEOTIDE SEQUENCE</scope>
    <source>
        <strain evidence="2">GSO104</strain>
    </source>
</reference>
<evidence type="ECO:0000256" key="1">
    <source>
        <dbReference type="ARBA" id="ARBA00022737"/>
    </source>
</evidence>
<dbReference type="EMBL" id="HBNS01000030">
    <property type="protein sequence ID" value="CAE4577660.1"/>
    <property type="molecule type" value="Transcribed_RNA"/>
</dbReference>
<accession>A0A7S4QCZ1</accession>
<protein>
    <recommendedName>
        <fullName evidence="3">MORN repeat-containing protein 5</fullName>
    </recommendedName>
</protein>
<evidence type="ECO:0000313" key="2">
    <source>
        <dbReference type="EMBL" id="CAE4577660.1"/>
    </source>
</evidence>
<evidence type="ECO:0008006" key="3">
    <source>
        <dbReference type="Google" id="ProtNLM"/>
    </source>
</evidence>